<dbReference type="EMBL" id="JAPDDP010000010">
    <property type="protein sequence ID" value="MDA0180177.1"/>
    <property type="molecule type" value="Genomic_DNA"/>
</dbReference>
<dbReference type="CDD" id="cd06582">
    <property type="entry name" value="TM_PBP1_LivH_like"/>
    <property type="match status" value="1"/>
</dbReference>
<reference evidence="10" key="1">
    <citation type="submission" date="2022-10" db="EMBL/GenBank/DDBJ databases">
        <title>The WGS of Solirubrobacter phytolaccae KCTC 29190.</title>
        <authorList>
            <person name="Jiang Z."/>
        </authorList>
    </citation>
    <scope>NUCLEOTIDE SEQUENCE</scope>
    <source>
        <strain evidence="10">KCTC 29190</strain>
    </source>
</reference>
<keyword evidence="6 9" id="KW-1133">Transmembrane helix</keyword>
<protein>
    <submittedName>
        <fullName evidence="10">Branched-chain amino acid ABC transporter permease</fullName>
    </submittedName>
</protein>
<evidence type="ECO:0000256" key="4">
    <source>
        <dbReference type="ARBA" id="ARBA00022692"/>
    </source>
</evidence>
<keyword evidence="4 9" id="KW-0812">Transmembrane</keyword>
<dbReference type="PANTHER" id="PTHR11795">
    <property type="entry name" value="BRANCHED-CHAIN AMINO ACID TRANSPORT SYSTEM PERMEASE PROTEIN LIVH"/>
    <property type="match status" value="1"/>
</dbReference>
<comment type="caution">
    <text evidence="10">The sequence shown here is derived from an EMBL/GenBank/DDBJ whole genome shotgun (WGS) entry which is preliminary data.</text>
</comment>
<keyword evidence="7 9" id="KW-0472">Membrane</keyword>
<dbReference type="Proteomes" id="UP001147653">
    <property type="component" value="Unassembled WGS sequence"/>
</dbReference>
<evidence type="ECO:0000256" key="6">
    <source>
        <dbReference type="ARBA" id="ARBA00022989"/>
    </source>
</evidence>
<dbReference type="Pfam" id="PF02653">
    <property type="entry name" value="BPD_transp_2"/>
    <property type="match status" value="1"/>
</dbReference>
<evidence type="ECO:0000256" key="2">
    <source>
        <dbReference type="ARBA" id="ARBA00022448"/>
    </source>
</evidence>
<feature type="transmembrane region" description="Helical" evidence="9">
    <location>
        <begin position="60"/>
        <end position="82"/>
    </location>
</feature>
<feature type="transmembrane region" description="Helical" evidence="9">
    <location>
        <begin position="12"/>
        <end position="29"/>
    </location>
</feature>
<dbReference type="PANTHER" id="PTHR11795:SF451">
    <property type="entry name" value="ABC TRANSPORTER PERMEASE PROTEIN"/>
    <property type="match status" value="1"/>
</dbReference>
<dbReference type="InterPro" id="IPR052157">
    <property type="entry name" value="BCAA_transport_permease"/>
</dbReference>
<keyword evidence="11" id="KW-1185">Reference proteome</keyword>
<accession>A0A9X3ND40</accession>
<dbReference type="RefSeq" id="WP_270024487.1">
    <property type="nucleotide sequence ID" value="NZ_JAPDDP010000010.1"/>
</dbReference>
<evidence type="ECO:0000256" key="5">
    <source>
        <dbReference type="ARBA" id="ARBA00022970"/>
    </source>
</evidence>
<dbReference type="AlphaFoldDB" id="A0A9X3ND40"/>
<evidence type="ECO:0000256" key="8">
    <source>
        <dbReference type="ARBA" id="ARBA00037998"/>
    </source>
</evidence>
<gene>
    <name evidence="10" type="ORF">OJ997_07715</name>
</gene>
<feature type="transmembrane region" description="Helical" evidence="9">
    <location>
        <begin position="187"/>
        <end position="210"/>
    </location>
</feature>
<dbReference type="GO" id="GO:0006865">
    <property type="term" value="P:amino acid transport"/>
    <property type="evidence" value="ECO:0007669"/>
    <property type="project" value="UniProtKB-KW"/>
</dbReference>
<evidence type="ECO:0000313" key="10">
    <source>
        <dbReference type="EMBL" id="MDA0180177.1"/>
    </source>
</evidence>
<comment type="subcellular location">
    <subcellularLocation>
        <location evidence="1">Cell membrane</location>
        <topology evidence="1">Multi-pass membrane protein</topology>
    </subcellularLocation>
</comment>
<keyword evidence="5" id="KW-0029">Amino-acid transport</keyword>
<keyword evidence="2" id="KW-0813">Transport</keyword>
<evidence type="ECO:0000313" key="11">
    <source>
        <dbReference type="Proteomes" id="UP001147653"/>
    </source>
</evidence>
<dbReference type="InterPro" id="IPR001851">
    <property type="entry name" value="ABC_transp_permease"/>
</dbReference>
<proteinExistence type="inferred from homology"/>
<evidence type="ECO:0000256" key="3">
    <source>
        <dbReference type="ARBA" id="ARBA00022475"/>
    </source>
</evidence>
<comment type="similarity">
    <text evidence="8">Belongs to the binding-protein-dependent transport system permease family. LivHM subfamily.</text>
</comment>
<feature type="transmembrane region" description="Helical" evidence="9">
    <location>
        <begin position="94"/>
        <end position="113"/>
    </location>
</feature>
<name>A0A9X3ND40_9ACTN</name>
<dbReference type="GO" id="GO:0022857">
    <property type="term" value="F:transmembrane transporter activity"/>
    <property type="evidence" value="ECO:0007669"/>
    <property type="project" value="InterPro"/>
</dbReference>
<evidence type="ECO:0000256" key="9">
    <source>
        <dbReference type="SAM" id="Phobius"/>
    </source>
</evidence>
<evidence type="ECO:0000256" key="1">
    <source>
        <dbReference type="ARBA" id="ARBA00004651"/>
    </source>
</evidence>
<keyword evidence="3" id="KW-1003">Cell membrane</keyword>
<sequence length="293" mass="30347">MERFVETLIDGIATGSIYGALALALVLIYRSTGIVNFAQGELAMFSTFIAWGLVEAGIPLGLAILLTLAVSLVGGMVIERVLIRPVEGGQELTLVTVTLGLFILVNGLARWIWGSTNRGFPSLFPDGSANLVGIGVAWESLGLVAVLLGVVGVLWLVFQHTTLGLAMRAAAVDPAASRLVGIPVGRMLMLGWGFAAVCGALAGVLVAPRLFLDPNLMGPVIIYSFAAATLGGFDSPFGAVLGGWIIGVAEALAGGYVDFIGQDLKILVPLGVILAVLLIRPQGLFGSPEVARA</sequence>
<dbReference type="GO" id="GO:0005886">
    <property type="term" value="C:plasma membrane"/>
    <property type="evidence" value="ECO:0007669"/>
    <property type="project" value="UniProtKB-SubCell"/>
</dbReference>
<feature type="transmembrane region" description="Helical" evidence="9">
    <location>
        <begin position="133"/>
        <end position="158"/>
    </location>
</feature>
<feature type="transmembrane region" description="Helical" evidence="9">
    <location>
        <begin position="240"/>
        <end position="260"/>
    </location>
</feature>
<evidence type="ECO:0000256" key="7">
    <source>
        <dbReference type="ARBA" id="ARBA00023136"/>
    </source>
</evidence>
<organism evidence="10 11">
    <name type="scientific">Solirubrobacter phytolaccae</name>
    <dbReference type="NCBI Taxonomy" id="1404360"/>
    <lineage>
        <taxon>Bacteria</taxon>
        <taxon>Bacillati</taxon>
        <taxon>Actinomycetota</taxon>
        <taxon>Thermoleophilia</taxon>
        <taxon>Solirubrobacterales</taxon>
        <taxon>Solirubrobacteraceae</taxon>
        <taxon>Solirubrobacter</taxon>
    </lineage>
</organism>
<feature type="transmembrane region" description="Helical" evidence="9">
    <location>
        <begin position="266"/>
        <end position="285"/>
    </location>
</feature>